<gene>
    <name evidence="11" type="ORF">HJG54_20325</name>
</gene>
<feature type="transmembrane region" description="Helical" evidence="10">
    <location>
        <begin position="934"/>
        <end position="954"/>
    </location>
</feature>
<dbReference type="NCBIfam" id="TIGR00915">
    <property type="entry name" value="2A0602"/>
    <property type="match status" value="1"/>
</dbReference>
<keyword evidence="3" id="KW-0813">Transport</keyword>
<feature type="transmembrane region" description="Helical" evidence="10">
    <location>
        <begin position="400"/>
        <end position="423"/>
    </location>
</feature>
<evidence type="ECO:0000256" key="7">
    <source>
        <dbReference type="ARBA" id="ARBA00022989"/>
    </source>
</evidence>
<evidence type="ECO:0000256" key="2">
    <source>
        <dbReference type="ARBA" id="ARBA00010942"/>
    </source>
</evidence>
<dbReference type="InterPro" id="IPR027463">
    <property type="entry name" value="AcrB_DN_DC_subdom"/>
</dbReference>
<dbReference type="Gene3D" id="1.20.1640.10">
    <property type="entry name" value="Multidrug efflux transporter AcrB transmembrane domain"/>
    <property type="match status" value="2"/>
</dbReference>
<dbReference type="EMBL" id="CP053586">
    <property type="protein sequence ID" value="WNZ24962.1"/>
    <property type="molecule type" value="Genomic_DNA"/>
</dbReference>
<accession>A0AA97ALS4</accession>
<feature type="transmembrane region" description="Helical" evidence="10">
    <location>
        <begin position="975"/>
        <end position="998"/>
    </location>
</feature>
<feature type="transmembrane region" description="Helical" evidence="10">
    <location>
        <begin position="903"/>
        <end position="922"/>
    </location>
</feature>
<dbReference type="GO" id="GO:0015562">
    <property type="term" value="F:efflux transmembrane transporter activity"/>
    <property type="evidence" value="ECO:0007669"/>
    <property type="project" value="InterPro"/>
</dbReference>
<dbReference type="Pfam" id="PF00873">
    <property type="entry name" value="ACR_tran"/>
    <property type="match status" value="1"/>
</dbReference>
<dbReference type="SUPFAM" id="SSF82866">
    <property type="entry name" value="Multidrug efflux transporter AcrB transmembrane domain"/>
    <property type="match status" value="2"/>
</dbReference>
<comment type="similarity">
    <text evidence="2">Belongs to the resistance-nodulation-cell division (RND) (TC 2.A.6) family.</text>
</comment>
<organism evidence="11">
    <name type="scientific">Leptolyngbya sp. NK1-12</name>
    <dbReference type="NCBI Taxonomy" id="2547451"/>
    <lineage>
        <taxon>Bacteria</taxon>
        <taxon>Bacillati</taxon>
        <taxon>Cyanobacteriota</taxon>
        <taxon>Cyanophyceae</taxon>
        <taxon>Leptolyngbyales</taxon>
        <taxon>Leptolyngbyaceae</taxon>
        <taxon>Leptolyngbya group</taxon>
        <taxon>Leptolyngbya</taxon>
    </lineage>
</organism>
<dbReference type="GO" id="GO:0009636">
    <property type="term" value="P:response to toxic substance"/>
    <property type="evidence" value="ECO:0007669"/>
    <property type="project" value="UniProtKB-ARBA"/>
</dbReference>
<name>A0AA97ALS4_9CYAN</name>
<evidence type="ECO:0000256" key="5">
    <source>
        <dbReference type="ARBA" id="ARBA00022519"/>
    </source>
</evidence>
<dbReference type="Gene3D" id="3.30.70.1430">
    <property type="entry name" value="Multidrug efflux transporter AcrB pore domain"/>
    <property type="match status" value="2"/>
</dbReference>
<dbReference type="PANTHER" id="PTHR32063:SF11">
    <property type="entry name" value="CATION OR DRUG EFFLUX SYSTEM PROTEIN"/>
    <property type="match status" value="1"/>
</dbReference>
<feature type="transmembrane region" description="Helical" evidence="10">
    <location>
        <begin position="346"/>
        <end position="365"/>
    </location>
</feature>
<dbReference type="AlphaFoldDB" id="A0AA97ALS4"/>
<evidence type="ECO:0000313" key="11">
    <source>
        <dbReference type="EMBL" id="WNZ24962.1"/>
    </source>
</evidence>
<feature type="transmembrane region" description="Helical" evidence="10">
    <location>
        <begin position="470"/>
        <end position="493"/>
    </location>
</feature>
<sequence length="1084" mass="117395">MAIFSISDAFIRRPVLTTVTTIIILLAGGIAIPLLPVVNLPDIAPIQIQVTSNFTGSDARTVEDTVTTPVERQINGVENMEYITSTSGNSGDSRIQVYFRTGTSKDINQVNVQNRVGLAQPALPEAVRQTGVTVKAASTSVLLVYGFNAENNEYDDIFISNYLDLYVVDALRRVPGVGDLVTLGDRTYAMRLWLDPNEMAARGLTANDVVQALRSHNLQVGGGAIGGEPAMENQPFNLPIRIQGQLRDETEFADLVLRTQPDGTLTKVKDVGRVELGAQNYATKGLINGKPGTGIAIYQLPGSNALAVGQQVKQTLAELAKDFPPGLQYQLVYDTTEFVEASQREVTVTLLQAIGLVILILFIFLQDWRTTIIPAIAIPVALIGAMVFALAFGFSLNNLTMFGIILGTGVVVDDAIVVVESIAANIDRGMKPREAAMASMRTLVGATISTSLVLIAIFLPVAMFPGATGIMYRQFALIMAFSIVVSTFNALTFTPSMSALLLRPKQGEGQGPLAWFFRQFNRGFGWLLERYRRLIEFLIRFRYMVMALFVMGLAATVFMFRTVPTGFIPEEDQGVFLGIIQAPEGVARNYTDRIAQQVYQTFAETPEIESSLIVPGFGLEGSGPNQGTFFAKLKNWSERQEPGQTVQEIIGRLNRQFAAIQDAVVVVFNTPAVPGFSATGGFEFILQDSSGGRLSFEEFLGAAQEIIAKANQNPVLNGVFTQFTINTPQLQVELDREQLNAQNVDIGEALSTVSTYMGSRYVNDFTFGQRSYRVFVQADADYRSQPEDLQQIQVRSRDGNLVRLSNVATVTPITGPASINRFNLFRSIKIQGQPARGYSSGQAIQAMQETFNQAAIPGLRYEWAGLTREEIRSGGQSSIIFALGFVMVFLVLAAQYENYVDPIIILLTVPLALLGALIFIALRGLVNDLYTQVALVMLIGLAAKNAILIVEFANQARAEGLSIPKAAIKAASERFRPIMMTAVSSLVGFFPLVVASGAGAASRWSLGTAIFGGLLVATVMNYLVTPALYVVIKSLVASLMGSQPPSDPPTSGEPYPELPAAVPAHPEASTPSVSAPYTEGEEPA</sequence>
<dbReference type="GO" id="GO:0042910">
    <property type="term" value="F:xenobiotic transmembrane transporter activity"/>
    <property type="evidence" value="ECO:0007669"/>
    <property type="project" value="TreeGrafter"/>
</dbReference>
<dbReference type="SUPFAM" id="SSF82714">
    <property type="entry name" value="Multidrug efflux transporter AcrB TolC docking domain, DN and DC subdomains"/>
    <property type="match status" value="2"/>
</dbReference>
<dbReference type="InterPro" id="IPR004764">
    <property type="entry name" value="MdtF-like"/>
</dbReference>
<keyword evidence="4" id="KW-1003">Cell membrane</keyword>
<keyword evidence="6 10" id="KW-0812">Transmembrane</keyword>
<proteinExistence type="inferred from homology"/>
<dbReference type="PANTHER" id="PTHR32063">
    <property type="match status" value="1"/>
</dbReference>
<evidence type="ECO:0000256" key="9">
    <source>
        <dbReference type="SAM" id="MobiDB-lite"/>
    </source>
</evidence>
<feature type="transmembrane region" description="Helical" evidence="10">
    <location>
        <begin position="443"/>
        <end position="464"/>
    </location>
</feature>
<dbReference type="InterPro" id="IPR001036">
    <property type="entry name" value="Acrflvin-R"/>
</dbReference>
<keyword evidence="8 10" id="KW-0472">Membrane</keyword>
<evidence type="ECO:0000256" key="1">
    <source>
        <dbReference type="ARBA" id="ARBA00004429"/>
    </source>
</evidence>
<dbReference type="Gene3D" id="3.30.70.1320">
    <property type="entry name" value="Multidrug efflux transporter AcrB pore domain like"/>
    <property type="match status" value="1"/>
</dbReference>
<keyword evidence="5" id="KW-0997">Cell inner membrane</keyword>
<dbReference type="PRINTS" id="PR00702">
    <property type="entry name" value="ACRIFLAVINRP"/>
</dbReference>
<keyword evidence="7 10" id="KW-1133">Transmembrane helix</keyword>
<dbReference type="SUPFAM" id="SSF82693">
    <property type="entry name" value="Multidrug efflux transporter AcrB pore domain, PN1, PN2, PC1 and PC2 subdomains"/>
    <property type="match status" value="4"/>
</dbReference>
<dbReference type="Gene3D" id="3.30.70.1440">
    <property type="entry name" value="Multidrug efflux transporter AcrB pore domain"/>
    <property type="match status" value="1"/>
</dbReference>
<protein>
    <submittedName>
        <fullName evidence="11">Efflux RND transporter permease subunit</fullName>
    </submittedName>
</protein>
<feature type="transmembrane region" description="Helical" evidence="10">
    <location>
        <begin position="878"/>
        <end position="896"/>
    </location>
</feature>
<feature type="transmembrane region" description="Helical" evidence="10">
    <location>
        <begin position="1010"/>
        <end position="1032"/>
    </location>
</feature>
<comment type="subcellular location">
    <subcellularLocation>
        <location evidence="1">Cell inner membrane</location>
        <topology evidence="1">Multi-pass membrane protein</topology>
    </subcellularLocation>
</comment>
<reference evidence="11" key="1">
    <citation type="submission" date="2020-05" db="EMBL/GenBank/DDBJ databases">
        <authorList>
            <person name="Zhu T."/>
            <person name="Keshari N."/>
            <person name="Lu X."/>
        </authorList>
    </citation>
    <scope>NUCLEOTIDE SEQUENCE</scope>
    <source>
        <strain evidence="11">NK1-12</strain>
    </source>
</reference>
<evidence type="ECO:0000256" key="10">
    <source>
        <dbReference type="SAM" id="Phobius"/>
    </source>
</evidence>
<evidence type="ECO:0000256" key="8">
    <source>
        <dbReference type="ARBA" id="ARBA00023136"/>
    </source>
</evidence>
<dbReference type="Gene3D" id="3.30.2090.10">
    <property type="entry name" value="Multidrug efflux transporter AcrB TolC docking domain, DN and DC subdomains"/>
    <property type="match status" value="2"/>
</dbReference>
<dbReference type="RefSeq" id="WP_316431013.1">
    <property type="nucleotide sequence ID" value="NZ_CP053586.1"/>
</dbReference>
<dbReference type="GO" id="GO:0005886">
    <property type="term" value="C:plasma membrane"/>
    <property type="evidence" value="ECO:0007669"/>
    <property type="project" value="UniProtKB-SubCell"/>
</dbReference>
<evidence type="ECO:0000256" key="3">
    <source>
        <dbReference type="ARBA" id="ARBA00022448"/>
    </source>
</evidence>
<feature type="transmembrane region" description="Helical" evidence="10">
    <location>
        <begin position="372"/>
        <end position="394"/>
    </location>
</feature>
<evidence type="ECO:0000256" key="4">
    <source>
        <dbReference type="ARBA" id="ARBA00022475"/>
    </source>
</evidence>
<feature type="transmembrane region" description="Helical" evidence="10">
    <location>
        <begin position="541"/>
        <end position="560"/>
    </location>
</feature>
<evidence type="ECO:0000256" key="6">
    <source>
        <dbReference type="ARBA" id="ARBA00022692"/>
    </source>
</evidence>
<feature type="region of interest" description="Disordered" evidence="9">
    <location>
        <begin position="1042"/>
        <end position="1084"/>
    </location>
</feature>